<reference evidence="1 2" key="1">
    <citation type="submission" date="2015-08" db="EMBL/GenBank/DDBJ databases">
        <title>Genomic sequence of Lactobacillus heilongjiangensis DSM 28069, isolated from Chinese traditional pickle.</title>
        <authorList>
            <person name="Jiang X."/>
            <person name="Zheng B."/>
            <person name="Cheng H."/>
        </authorList>
    </citation>
    <scope>NUCLEOTIDE SEQUENCE [LARGE SCALE GENOMIC DNA]</scope>
    <source>
        <strain evidence="1 2">DSM 28069</strain>
    </source>
</reference>
<dbReference type="KEGG" id="lhi:JP39_04180"/>
<dbReference type="EMBL" id="CP012559">
    <property type="protein sequence ID" value="ALB28619.1"/>
    <property type="molecule type" value="Genomic_DNA"/>
</dbReference>
<proteinExistence type="predicted"/>
<protein>
    <submittedName>
        <fullName evidence="1">Uncharacterized protein</fullName>
    </submittedName>
</protein>
<evidence type="ECO:0000313" key="1">
    <source>
        <dbReference type="EMBL" id="ALB28619.1"/>
    </source>
</evidence>
<keyword evidence="2" id="KW-1185">Reference proteome</keyword>
<dbReference type="Proteomes" id="UP000061546">
    <property type="component" value="Chromosome"/>
</dbReference>
<organism evidence="1 2">
    <name type="scientific">Companilactobacillus heilongjiangensis</name>
    <dbReference type="NCBI Taxonomy" id="1074467"/>
    <lineage>
        <taxon>Bacteria</taxon>
        <taxon>Bacillati</taxon>
        <taxon>Bacillota</taxon>
        <taxon>Bacilli</taxon>
        <taxon>Lactobacillales</taxon>
        <taxon>Lactobacillaceae</taxon>
        <taxon>Companilactobacillus</taxon>
    </lineage>
</organism>
<dbReference type="OrthoDB" id="2310962at2"/>
<gene>
    <name evidence="1" type="ORF">JP39_04180</name>
</gene>
<dbReference type="RefSeq" id="WP_041500770.1">
    <property type="nucleotide sequence ID" value="NZ_BJDV01000012.1"/>
</dbReference>
<sequence length="106" mass="12416">MEDKIDKSTRTYDMDKIDDVLCELDDSKIRINALMDYNLKLSRLNDQQINKNMMSHEYSRLSPIMELLNTDIFESLEKAIEILDGQHTEVKKEVKAGHREKIESAK</sequence>
<dbReference type="AlphaFoldDB" id="A0A0K2LBF0"/>
<evidence type="ECO:0000313" key="2">
    <source>
        <dbReference type="Proteomes" id="UP000061546"/>
    </source>
</evidence>
<dbReference type="STRING" id="1074467.JP39_04180"/>
<name>A0A0K2LBF0_9LACO</name>
<accession>A0A0K2LBF0</accession>